<comment type="caution">
    <text evidence="3">The sequence shown here is derived from an EMBL/GenBank/DDBJ whole genome shotgun (WGS) entry which is preliminary data.</text>
</comment>
<feature type="region of interest" description="Disordered" evidence="1">
    <location>
        <begin position="135"/>
        <end position="194"/>
    </location>
</feature>
<evidence type="ECO:0000313" key="3">
    <source>
        <dbReference type="EMBL" id="ODN69654.1"/>
    </source>
</evidence>
<sequence length="194" mass="20721">MIVERFRIPVRSLLPGLVAFIATCIGMLVLSSPYVVLAGFALATVLTASAERNNPACGRPFRHFVLPGQAAFGIYMLHPVVGAFLMSFGWQRVLGPSGLIPFHLYLVIAVVIVITVALISLRVLEAPLRKAINNRFAPSGKPSPGPAPTRRSRTAGRTASVPEVVPAPVRETVSPAPQEVTSLARDPLPRARAS</sequence>
<accession>A0A1E3H046</accession>
<feature type="transmembrane region" description="Helical" evidence="2">
    <location>
        <begin position="34"/>
        <end position="50"/>
    </location>
</feature>
<evidence type="ECO:0000313" key="4">
    <source>
        <dbReference type="Proteomes" id="UP000094622"/>
    </source>
</evidence>
<gene>
    <name evidence="3" type="ORF">A6302_03032</name>
</gene>
<evidence type="ECO:0000256" key="1">
    <source>
        <dbReference type="SAM" id="MobiDB-lite"/>
    </source>
</evidence>
<dbReference type="AlphaFoldDB" id="A0A1E3H046"/>
<dbReference type="EMBL" id="MCRJ01000080">
    <property type="protein sequence ID" value="ODN69654.1"/>
    <property type="molecule type" value="Genomic_DNA"/>
</dbReference>
<keyword evidence="2" id="KW-1133">Transmembrane helix</keyword>
<evidence type="ECO:0008006" key="5">
    <source>
        <dbReference type="Google" id="ProtNLM"/>
    </source>
</evidence>
<keyword evidence="4" id="KW-1185">Reference proteome</keyword>
<reference evidence="3 4" key="1">
    <citation type="submission" date="2016-07" db="EMBL/GenBank/DDBJ databases">
        <title>Draft Genome Sequence of Methylobrevis pamukkalensis PK2.</title>
        <authorList>
            <person name="Vasilenko O.V."/>
            <person name="Doronina N.V."/>
            <person name="Shmareva M.N."/>
            <person name="Tarlachkov S.V."/>
            <person name="Mustakhimov I."/>
            <person name="Trotsenko Y.A."/>
        </authorList>
    </citation>
    <scope>NUCLEOTIDE SEQUENCE [LARGE SCALE GENOMIC DNA]</scope>
    <source>
        <strain evidence="3 4">PK2</strain>
    </source>
</reference>
<feature type="transmembrane region" description="Helical" evidence="2">
    <location>
        <begin position="70"/>
        <end position="90"/>
    </location>
</feature>
<evidence type="ECO:0000256" key="2">
    <source>
        <dbReference type="SAM" id="Phobius"/>
    </source>
</evidence>
<dbReference type="Proteomes" id="UP000094622">
    <property type="component" value="Unassembled WGS sequence"/>
</dbReference>
<feature type="transmembrane region" description="Helical" evidence="2">
    <location>
        <begin position="102"/>
        <end position="124"/>
    </location>
</feature>
<protein>
    <recommendedName>
        <fullName evidence="5">Acyltransferase family protein</fullName>
    </recommendedName>
</protein>
<keyword evidence="2" id="KW-0472">Membrane</keyword>
<keyword evidence="2" id="KW-0812">Transmembrane</keyword>
<organism evidence="3 4">
    <name type="scientific">Methylobrevis pamukkalensis</name>
    <dbReference type="NCBI Taxonomy" id="1439726"/>
    <lineage>
        <taxon>Bacteria</taxon>
        <taxon>Pseudomonadati</taxon>
        <taxon>Pseudomonadota</taxon>
        <taxon>Alphaproteobacteria</taxon>
        <taxon>Hyphomicrobiales</taxon>
        <taxon>Pleomorphomonadaceae</taxon>
        <taxon>Methylobrevis</taxon>
    </lineage>
</organism>
<proteinExistence type="predicted"/>
<feature type="transmembrane region" description="Helical" evidence="2">
    <location>
        <begin position="12"/>
        <end position="28"/>
    </location>
</feature>
<name>A0A1E3H046_9HYPH</name>